<dbReference type="Proteomes" id="UP001596036">
    <property type="component" value="Unassembled WGS sequence"/>
</dbReference>
<organism evidence="1 2">
    <name type="scientific">Lysobacter yangpyeongensis</name>
    <dbReference type="NCBI Taxonomy" id="346182"/>
    <lineage>
        <taxon>Bacteria</taxon>
        <taxon>Pseudomonadati</taxon>
        <taxon>Pseudomonadota</taxon>
        <taxon>Gammaproteobacteria</taxon>
        <taxon>Lysobacterales</taxon>
        <taxon>Lysobacteraceae</taxon>
        <taxon>Lysobacter</taxon>
    </lineage>
</organism>
<gene>
    <name evidence="1" type="ORF">ACFPN1_03875</name>
</gene>
<reference evidence="2" key="1">
    <citation type="journal article" date="2019" name="Int. J. Syst. Evol. Microbiol.">
        <title>The Global Catalogue of Microorganisms (GCM) 10K type strain sequencing project: providing services to taxonomists for standard genome sequencing and annotation.</title>
        <authorList>
            <consortium name="The Broad Institute Genomics Platform"/>
            <consortium name="The Broad Institute Genome Sequencing Center for Infectious Disease"/>
            <person name="Wu L."/>
            <person name="Ma J."/>
        </authorList>
    </citation>
    <scope>NUCLEOTIDE SEQUENCE [LARGE SCALE GENOMIC DNA]</scope>
    <source>
        <strain evidence="2">KACC 11407</strain>
    </source>
</reference>
<name>A0ABW0SJH5_9GAMM</name>
<protein>
    <submittedName>
        <fullName evidence="1">Uncharacterized protein</fullName>
    </submittedName>
</protein>
<dbReference type="RefSeq" id="WP_386753158.1">
    <property type="nucleotide sequence ID" value="NZ_JBHSNM010000001.1"/>
</dbReference>
<evidence type="ECO:0000313" key="1">
    <source>
        <dbReference type="EMBL" id="MFC5569207.1"/>
    </source>
</evidence>
<comment type="caution">
    <text evidence="1">The sequence shown here is derived from an EMBL/GenBank/DDBJ whole genome shotgun (WGS) entry which is preliminary data.</text>
</comment>
<proteinExistence type="predicted"/>
<keyword evidence="2" id="KW-1185">Reference proteome</keyword>
<dbReference type="EMBL" id="JBHSNM010000001">
    <property type="protein sequence ID" value="MFC5569207.1"/>
    <property type="molecule type" value="Genomic_DNA"/>
</dbReference>
<accession>A0ABW0SJH5</accession>
<sequence>MRKWRIARPEPATQQALVRRTSTAGVGYPQNIPSLSPHVARNWQAAFGAVFAGAAALE</sequence>
<evidence type="ECO:0000313" key="2">
    <source>
        <dbReference type="Proteomes" id="UP001596036"/>
    </source>
</evidence>